<dbReference type="InterPro" id="IPR045117">
    <property type="entry name" value="ATXN2-like"/>
</dbReference>
<dbReference type="PRINTS" id="PR01217">
    <property type="entry name" value="PRICHEXTENSN"/>
</dbReference>
<dbReference type="Pfam" id="PF14438">
    <property type="entry name" value="SM-ATX"/>
    <property type="match status" value="1"/>
</dbReference>
<feature type="compositionally biased region" description="Pro residues" evidence="1">
    <location>
        <begin position="490"/>
        <end position="499"/>
    </location>
</feature>
<dbReference type="PANTHER" id="PTHR12854">
    <property type="entry name" value="ATAXIN 2-RELATED"/>
    <property type="match status" value="1"/>
</dbReference>
<dbReference type="PANTHER" id="PTHR12854:SF7">
    <property type="entry name" value="ATAXIN-2 HOMOLOG"/>
    <property type="match status" value="1"/>
</dbReference>
<dbReference type="OrthoDB" id="2275718at2759"/>
<reference evidence="3 4" key="1">
    <citation type="journal article" date="2014" name="Genome Biol. Evol.">
        <title>The secreted proteins of Achlya hypogyna and Thraustotheca clavata identify the ancestral oomycete secretome and reveal gene acquisitions by horizontal gene transfer.</title>
        <authorList>
            <person name="Misner I."/>
            <person name="Blouin N."/>
            <person name="Leonard G."/>
            <person name="Richards T.A."/>
            <person name="Lane C.E."/>
        </authorList>
    </citation>
    <scope>NUCLEOTIDE SEQUENCE [LARGE SCALE GENOMIC DNA]</scope>
    <source>
        <strain evidence="3 4">ATCC 34112</strain>
    </source>
</reference>
<sequence length="499" mass="55078">MKGKKLSSASMGSKSSLPPGFKESSAPAPAEQDDQQERVLRHRALYIFRFYVGRTVQVTLRDKSKYTGVLHCIDPDDFTVVVKNTQRLTEDPTKPFNNGSTFVIQHFLLAHISSEGLSDYHQETGATQRLPYNSGTFQTDTDISNNLKAHLFGRELQTASSWLDPSLDTGELERGNNKGNWNQFEVNEKLFGVTSTFDENLYTTKLEKSKITPEQIRAAEQMAREIESQTSSNFHLMEERNLSAERDEIDEETRYSSVVRQGPRSNEKPVAWQRNPNAYVPPALRSKQDSTPKPVSPVAPAPKPVAAPVVEPAKSPKAPSPKKATPPSPKKAESPKKTESPKPKVESPKPTSTKSASPKPASPKPASPKKTEAPKPAAKKGLNPLAKEFKLSAAAAEFTPSKAYTPASVHPPAMHYQGYNDEYYDMEDGDMQGGYVNQYGMPVPIMMPPPVYPPPVYGGNGYHVPPPYHGAPYHPPPYMSDKDNRHNPYGGPPPPPLPR</sequence>
<dbReference type="SMART" id="SM01272">
    <property type="entry name" value="LsmAD"/>
    <property type="match status" value="1"/>
</dbReference>
<dbReference type="InterPro" id="IPR009604">
    <property type="entry name" value="LsmAD_domain"/>
</dbReference>
<feature type="compositionally biased region" description="Low complexity" evidence="1">
    <location>
        <begin position="306"/>
        <end position="323"/>
    </location>
</feature>
<feature type="compositionally biased region" description="Low complexity" evidence="1">
    <location>
        <begin position="348"/>
        <end position="359"/>
    </location>
</feature>
<feature type="compositionally biased region" description="Basic and acidic residues" evidence="1">
    <location>
        <begin position="236"/>
        <end position="246"/>
    </location>
</feature>
<dbReference type="Gene3D" id="2.30.30.100">
    <property type="match status" value="1"/>
</dbReference>
<feature type="region of interest" description="Disordered" evidence="1">
    <location>
        <begin position="224"/>
        <end position="384"/>
    </location>
</feature>
<keyword evidence="4" id="KW-1185">Reference proteome</keyword>
<evidence type="ECO:0000313" key="4">
    <source>
        <dbReference type="Proteomes" id="UP000243217"/>
    </source>
</evidence>
<comment type="caution">
    <text evidence="3">The sequence shown here is derived from an EMBL/GenBank/DDBJ whole genome shotgun (WGS) entry which is preliminary data.</text>
</comment>
<dbReference type="STRING" id="74557.A0A1W0ACN4"/>
<dbReference type="Proteomes" id="UP000243217">
    <property type="component" value="Unassembled WGS sequence"/>
</dbReference>
<evidence type="ECO:0000259" key="2">
    <source>
        <dbReference type="SMART" id="SM01272"/>
    </source>
</evidence>
<feature type="compositionally biased region" description="Low complexity" evidence="1">
    <location>
        <begin position="1"/>
        <end position="17"/>
    </location>
</feature>
<dbReference type="GO" id="GO:0003729">
    <property type="term" value="F:mRNA binding"/>
    <property type="evidence" value="ECO:0007669"/>
    <property type="project" value="TreeGrafter"/>
</dbReference>
<dbReference type="Pfam" id="PF06741">
    <property type="entry name" value="LsmAD"/>
    <property type="match status" value="1"/>
</dbReference>
<feature type="domain" description="LsmAD" evidence="2">
    <location>
        <begin position="191"/>
        <end position="261"/>
    </location>
</feature>
<accession>A0A1W0ACN4</accession>
<dbReference type="EMBL" id="JNBS01000007">
    <property type="protein sequence ID" value="OQS08015.1"/>
    <property type="molecule type" value="Genomic_DNA"/>
</dbReference>
<dbReference type="InterPro" id="IPR025852">
    <property type="entry name" value="SM_dom_ATX"/>
</dbReference>
<dbReference type="GO" id="GO:0010494">
    <property type="term" value="C:cytoplasmic stress granule"/>
    <property type="evidence" value="ECO:0007669"/>
    <property type="project" value="TreeGrafter"/>
</dbReference>
<feature type="region of interest" description="Disordered" evidence="1">
    <location>
        <begin position="1"/>
        <end position="36"/>
    </location>
</feature>
<organism evidence="3 4">
    <name type="scientific">Thraustotheca clavata</name>
    <dbReference type="NCBI Taxonomy" id="74557"/>
    <lineage>
        <taxon>Eukaryota</taxon>
        <taxon>Sar</taxon>
        <taxon>Stramenopiles</taxon>
        <taxon>Oomycota</taxon>
        <taxon>Saprolegniomycetes</taxon>
        <taxon>Saprolegniales</taxon>
        <taxon>Achlyaceae</taxon>
        <taxon>Thraustotheca</taxon>
    </lineage>
</organism>
<feature type="compositionally biased region" description="Pro residues" evidence="1">
    <location>
        <begin position="294"/>
        <end position="305"/>
    </location>
</feature>
<dbReference type="AlphaFoldDB" id="A0A1W0ACN4"/>
<name>A0A1W0ACN4_9STRA</name>
<protein>
    <recommendedName>
        <fullName evidence="2">LsmAD domain-containing protein</fullName>
    </recommendedName>
</protein>
<proteinExistence type="predicted"/>
<feature type="compositionally biased region" description="Basic and acidic residues" evidence="1">
    <location>
        <begin position="330"/>
        <end position="347"/>
    </location>
</feature>
<gene>
    <name evidence="3" type="ORF">THRCLA_00008</name>
</gene>
<evidence type="ECO:0000313" key="3">
    <source>
        <dbReference type="EMBL" id="OQS08015.1"/>
    </source>
</evidence>
<dbReference type="GO" id="GO:0034063">
    <property type="term" value="P:stress granule assembly"/>
    <property type="evidence" value="ECO:0007669"/>
    <property type="project" value="TreeGrafter"/>
</dbReference>
<evidence type="ECO:0000256" key="1">
    <source>
        <dbReference type="SAM" id="MobiDB-lite"/>
    </source>
</evidence>
<feature type="region of interest" description="Disordered" evidence="1">
    <location>
        <begin position="470"/>
        <end position="499"/>
    </location>
</feature>